<protein>
    <submittedName>
        <fullName evidence="3">Uncharacterized protein</fullName>
    </submittedName>
</protein>
<dbReference type="OrthoDB" id="10022583at2759"/>
<dbReference type="PANTHER" id="PTHR35555:SF3">
    <property type="entry name" value="ENDONUCLEASE-REVERSE TRANSCRIPTASE"/>
    <property type="match status" value="1"/>
</dbReference>
<name>A0A210PES8_MIZYE</name>
<feature type="transmembrane region" description="Helical" evidence="2">
    <location>
        <begin position="478"/>
        <end position="498"/>
    </location>
</feature>
<dbReference type="Proteomes" id="UP000242188">
    <property type="component" value="Unassembled WGS sequence"/>
</dbReference>
<evidence type="ECO:0000313" key="3">
    <source>
        <dbReference type="EMBL" id="OWF34992.1"/>
    </source>
</evidence>
<dbReference type="PANTHER" id="PTHR35555">
    <property type="entry name" value="ENDONUCLEASE-REVERSE TRANSCRIPTASE"/>
    <property type="match status" value="1"/>
</dbReference>
<dbReference type="AlphaFoldDB" id="A0A210PES8"/>
<gene>
    <name evidence="3" type="ORF">KP79_PYT23813</name>
</gene>
<feature type="region of interest" description="Disordered" evidence="1">
    <location>
        <begin position="13"/>
        <end position="75"/>
    </location>
</feature>
<dbReference type="EMBL" id="NEDP02076745">
    <property type="protein sequence ID" value="OWF34992.1"/>
    <property type="molecule type" value="Genomic_DNA"/>
</dbReference>
<feature type="compositionally biased region" description="Polar residues" evidence="1">
    <location>
        <begin position="376"/>
        <end position="385"/>
    </location>
</feature>
<reference evidence="3 4" key="1">
    <citation type="journal article" date="2017" name="Nat. Ecol. Evol.">
        <title>Scallop genome provides insights into evolution of bilaterian karyotype and development.</title>
        <authorList>
            <person name="Wang S."/>
            <person name="Zhang J."/>
            <person name="Jiao W."/>
            <person name="Li J."/>
            <person name="Xun X."/>
            <person name="Sun Y."/>
            <person name="Guo X."/>
            <person name="Huan P."/>
            <person name="Dong B."/>
            <person name="Zhang L."/>
            <person name="Hu X."/>
            <person name="Sun X."/>
            <person name="Wang J."/>
            <person name="Zhao C."/>
            <person name="Wang Y."/>
            <person name="Wang D."/>
            <person name="Huang X."/>
            <person name="Wang R."/>
            <person name="Lv J."/>
            <person name="Li Y."/>
            <person name="Zhang Z."/>
            <person name="Liu B."/>
            <person name="Lu W."/>
            <person name="Hui Y."/>
            <person name="Liang J."/>
            <person name="Zhou Z."/>
            <person name="Hou R."/>
            <person name="Li X."/>
            <person name="Liu Y."/>
            <person name="Li H."/>
            <person name="Ning X."/>
            <person name="Lin Y."/>
            <person name="Zhao L."/>
            <person name="Xing Q."/>
            <person name="Dou J."/>
            <person name="Li Y."/>
            <person name="Mao J."/>
            <person name="Guo H."/>
            <person name="Dou H."/>
            <person name="Li T."/>
            <person name="Mu C."/>
            <person name="Jiang W."/>
            <person name="Fu Q."/>
            <person name="Fu X."/>
            <person name="Miao Y."/>
            <person name="Liu J."/>
            <person name="Yu Q."/>
            <person name="Li R."/>
            <person name="Liao H."/>
            <person name="Li X."/>
            <person name="Kong Y."/>
            <person name="Jiang Z."/>
            <person name="Chourrout D."/>
            <person name="Li R."/>
            <person name="Bao Z."/>
        </authorList>
    </citation>
    <scope>NUCLEOTIDE SEQUENCE [LARGE SCALE GENOMIC DNA]</scope>
    <source>
        <strain evidence="3 4">PY_sf001</strain>
    </source>
</reference>
<feature type="compositionally biased region" description="Basic and acidic residues" evidence="1">
    <location>
        <begin position="63"/>
        <end position="75"/>
    </location>
</feature>
<feature type="transmembrane region" description="Helical" evidence="2">
    <location>
        <begin position="182"/>
        <end position="204"/>
    </location>
</feature>
<evidence type="ECO:0000256" key="1">
    <source>
        <dbReference type="SAM" id="MobiDB-lite"/>
    </source>
</evidence>
<proteinExistence type="predicted"/>
<feature type="transmembrane region" description="Helical" evidence="2">
    <location>
        <begin position="276"/>
        <end position="297"/>
    </location>
</feature>
<feature type="transmembrane region" description="Helical" evidence="2">
    <location>
        <begin position="225"/>
        <end position="248"/>
    </location>
</feature>
<keyword evidence="2" id="KW-1133">Transmembrane helix</keyword>
<comment type="caution">
    <text evidence="3">The sequence shown here is derived from an EMBL/GenBank/DDBJ whole genome shotgun (WGS) entry which is preliminary data.</text>
</comment>
<feature type="compositionally biased region" description="Polar residues" evidence="1">
    <location>
        <begin position="29"/>
        <end position="48"/>
    </location>
</feature>
<feature type="transmembrane region" description="Helical" evidence="2">
    <location>
        <begin position="504"/>
        <end position="525"/>
    </location>
</feature>
<accession>A0A210PES8</accession>
<evidence type="ECO:0000256" key="2">
    <source>
        <dbReference type="SAM" id="Phobius"/>
    </source>
</evidence>
<feature type="region of interest" description="Disordered" evidence="1">
    <location>
        <begin position="376"/>
        <end position="432"/>
    </location>
</feature>
<keyword evidence="2" id="KW-0472">Membrane</keyword>
<feature type="compositionally biased region" description="Acidic residues" evidence="1">
    <location>
        <begin position="13"/>
        <end position="23"/>
    </location>
</feature>
<feature type="transmembrane region" description="Helical" evidence="2">
    <location>
        <begin position="565"/>
        <end position="587"/>
    </location>
</feature>
<keyword evidence="2" id="KW-0812">Transmembrane</keyword>
<feature type="transmembrane region" description="Helical" evidence="2">
    <location>
        <begin position="144"/>
        <end position="170"/>
    </location>
</feature>
<keyword evidence="4" id="KW-1185">Reference proteome</keyword>
<sequence length="594" mass="66892">MDDFSSTRCILDESSEWDHDEEDVKLTPSHKTAATSYPEQLASRTSINCDRMDSGQATADPLTSDKHRSGAEVRNRATTNSGLLRSIDQVFYNSMESQPNRMTVGCLNGGKSKMSSNRIPGWAWTLLVHILGIKCHESNMKTKCLAIFLQLFTILIACTFTVSGVIHTVYDVMSKFSDTTLLIGIVNLILGFSWICLGIYSNKLSKKLFSNRNFVESVRIHSRTFFKVSAAGLLIFLGTVAIIINGYIKYTEFGPRHCQTLNINTVICHVMYTSHVSFSVISLLWNLLVGCMLLSVCRTHTIGVRRFIRVLEHDAKLYMDICSGTHTRLKSNSDEDMDLISCASSRSEWFIWDDDGNRDGFSDSSVHENTFQNSRGIISSVNSGDQPERLRDSTLPGHLHSRGNAHSNGHTHSGAHAHPEELSHSGHAHPASYSSQFEDSLVEDKTLTRSVLSNEELLMCYWKISHRMRITSTCLQRWLASWILFVLVWCGDYILYWISHDAIIWEVIECIIPLLLLLIVCSAFAEANGEGQRMIRCICPTENRLKLLYFLTQQPLQMQVFNFSITYNAVFGVVAAFTVAFASRIILDEVYSGK</sequence>
<evidence type="ECO:0000313" key="4">
    <source>
        <dbReference type="Proteomes" id="UP000242188"/>
    </source>
</evidence>
<organism evidence="3 4">
    <name type="scientific">Mizuhopecten yessoensis</name>
    <name type="common">Japanese scallop</name>
    <name type="synonym">Patinopecten yessoensis</name>
    <dbReference type="NCBI Taxonomy" id="6573"/>
    <lineage>
        <taxon>Eukaryota</taxon>
        <taxon>Metazoa</taxon>
        <taxon>Spiralia</taxon>
        <taxon>Lophotrochozoa</taxon>
        <taxon>Mollusca</taxon>
        <taxon>Bivalvia</taxon>
        <taxon>Autobranchia</taxon>
        <taxon>Pteriomorphia</taxon>
        <taxon>Pectinida</taxon>
        <taxon>Pectinoidea</taxon>
        <taxon>Pectinidae</taxon>
        <taxon>Mizuhopecten</taxon>
    </lineage>
</organism>